<comment type="caution">
    <text evidence="2">The sequence shown here is derived from an EMBL/GenBank/DDBJ whole genome shotgun (WGS) entry which is preliminary data.</text>
</comment>
<feature type="domain" description="Glucose/Sorbosone dehydrogenase" evidence="1">
    <location>
        <begin position="70"/>
        <end position="362"/>
    </location>
</feature>
<dbReference type="Gene3D" id="2.120.10.30">
    <property type="entry name" value="TolB, C-terminal domain"/>
    <property type="match status" value="1"/>
</dbReference>
<evidence type="ECO:0000313" key="3">
    <source>
        <dbReference type="Proteomes" id="UP000248066"/>
    </source>
</evidence>
<dbReference type="EMBL" id="PDOF01000001">
    <property type="protein sequence ID" value="PYZ97088.1"/>
    <property type="molecule type" value="Genomic_DNA"/>
</dbReference>
<sequence length="379" mass="41772">MMKKCSFFIDWRVFNNDKSSNGRQINRVKVTMILAAGLFLSGCESEETGEQGDGGDSREEITGETIAENLDVPWNIAQTNGTFYITERDGMIAEIDSAGDIQREPVKTEEAILSRGEGGLLGMVMKEDFADNGEAIVYHTYEAEDGSIMNRIVTVQKEEGEWSETGVLLDEIPGAAIHNGGRLEIGPDGYLYAATGDADEPDWSQNRDNHAGAILRMTLDGEIPGDNPFPDSYIYSYGHRNPQGMTWLDDVMYSTEHGPVAQDEINVIEPGRNYGWPVISGDETEEGMETPLVHSGQDTWAPSGMTIFEGRILFAGLRGEALYELDPEEEGISLVYDGAGRIRDVWSDGEYLYAITSNTDGRGDPVEGDDRLIRLTVNQ</sequence>
<dbReference type="PANTHER" id="PTHR19328:SF13">
    <property type="entry name" value="HIPL1 PROTEIN"/>
    <property type="match status" value="1"/>
</dbReference>
<evidence type="ECO:0000259" key="1">
    <source>
        <dbReference type="Pfam" id="PF07995"/>
    </source>
</evidence>
<dbReference type="OrthoDB" id="9770043at2"/>
<dbReference type="RefSeq" id="WP_110515813.1">
    <property type="nucleotide sequence ID" value="NZ_PDOF01000001.1"/>
</dbReference>
<dbReference type="Pfam" id="PF07995">
    <property type="entry name" value="GSDH"/>
    <property type="match status" value="1"/>
</dbReference>
<protein>
    <submittedName>
        <fullName evidence="2">Quinoprotein glucose dehydrogenase</fullName>
    </submittedName>
</protein>
<gene>
    <name evidence="2" type="ORF">CR205_00320</name>
</gene>
<organism evidence="2 3">
    <name type="scientific">Alteribacter lacisalsi</name>
    <dbReference type="NCBI Taxonomy" id="2045244"/>
    <lineage>
        <taxon>Bacteria</taxon>
        <taxon>Bacillati</taxon>
        <taxon>Bacillota</taxon>
        <taxon>Bacilli</taxon>
        <taxon>Bacillales</taxon>
        <taxon>Bacillaceae</taxon>
        <taxon>Alteribacter</taxon>
    </lineage>
</organism>
<dbReference type="SUPFAM" id="SSF50952">
    <property type="entry name" value="Soluble quinoprotein glucose dehydrogenase"/>
    <property type="match status" value="1"/>
</dbReference>
<dbReference type="InterPro" id="IPR011041">
    <property type="entry name" value="Quinoprot_gluc/sorb_DH_b-prop"/>
</dbReference>
<name>A0A2W0HTY3_9BACI</name>
<accession>A0A2W0HTY3</accession>
<dbReference type="PANTHER" id="PTHR19328">
    <property type="entry name" value="HEDGEHOG-INTERACTING PROTEIN"/>
    <property type="match status" value="1"/>
</dbReference>
<dbReference type="AlphaFoldDB" id="A0A2W0HTY3"/>
<keyword evidence="3" id="KW-1185">Reference proteome</keyword>
<reference evidence="2 3" key="1">
    <citation type="submission" date="2017-10" db="EMBL/GenBank/DDBJ databases">
        <title>Bacillus sp. nov., a halophilic bacterium isolated from a Yangshapao Lake.</title>
        <authorList>
            <person name="Wang H."/>
        </authorList>
    </citation>
    <scope>NUCLEOTIDE SEQUENCE [LARGE SCALE GENOMIC DNA]</scope>
    <source>
        <strain evidence="2 3">YSP-3</strain>
    </source>
</reference>
<dbReference type="InterPro" id="IPR011042">
    <property type="entry name" value="6-blade_b-propeller_TolB-like"/>
</dbReference>
<dbReference type="InterPro" id="IPR012938">
    <property type="entry name" value="Glc/Sorbosone_DH"/>
</dbReference>
<evidence type="ECO:0000313" key="2">
    <source>
        <dbReference type="EMBL" id="PYZ97088.1"/>
    </source>
</evidence>
<proteinExistence type="predicted"/>
<dbReference type="Proteomes" id="UP000248066">
    <property type="component" value="Unassembled WGS sequence"/>
</dbReference>